<dbReference type="PROSITE" id="PS51360">
    <property type="entry name" value="PLUS3"/>
    <property type="match status" value="1"/>
</dbReference>
<reference evidence="6" key="1">
    <citation type="submission" date="2020-03" db="EMBL/GenBank/DDBJ databases">
        <authorList>
            <person name="Weist P."/>
        </authorList>
    </citation>
    <scope>NUCLEOTIDE SEQUENCE</scope>
</reference>
<evidence type="ECO:0000256" key="1">
    <source>
        <dbReference type="ARBA" id="ARBA00004123"/>
    </source>
</evidence>
<dbReference type="GO" id="GO:0016593">
    <property type="term" value="C:Cdc73/Paf1 complex"/>
    <property type="evidence" value="ECO:0007669"/>
    <property type="project" value="TreeGrafter"/>
</dbReference>
<comment type="caution">
    <text evidence="6">The sequence shown here is derived from an EMBL/GenBank/DDBJ whole genome shotgun (WGS) entry which is preliminary data.</text>
</comment>
<dbReference type="EMBL" id="CADEAL010004047">
    <property type="protein sequence ID" value="CAB1450231.1"/>
    <property type="molecule type" value="Genomic_DNA"/>
</dbReference>
<keyword evidence="2" id="KW-0805">Transcription regulation</keyword>
<dbReference type="AlphaFoldDB" id="A0A9N7VD97"/>
<evidence type="ECO:0000313" key="6">
    <source>
        <dbReference type="EMBL" id="CAB1450231.1"/>
    </source>
</evidence>
<gene>
    <name evidence="6" type="ORF">PLEPLA_LOCUS37920</name>
</gene>
<proteinExistence type="predicted"/>
<dbReference type="GO" id="GO:0003677">
    <property type="term" value="F:DNA binding"/>
    <property type="evidence" value="ECO:0007669"/>
    <property type="project" value="InterPro"/>
</dbReference>
<keyword evidence="4" id="KW-0539">Nucleus</keyword>
<dbReference type="InterPro" id="IPR004343">
    <property type="entry name" value="Plus-3_dom"/>
</dbReference>
<accession>A0A9N7VD97</accession>
<protein>
    <recommendedName>
        <fullName evidence="5">Plus3 domain-containing protein</fullName>
    </recommendedName>
</protein>
<evidence type="ECO:0000256" key="2">
    <source>
        <dbReference type="ARBA" id="ARBA00023015"/>
    </source>
</evidence>
<dbReference type="GO" id="GO:1990269">
    <property type="term" value="F:RNA polymerase II C-terminal domain phosphoserine binding"/>
    <property type="evidence" value="ECO:0007669"/>
    <property type="project" value="TreeGrafter"/>
</dbReference>
<dbReference type="SMART" id="SM00719">
    <property type="entry name" value="Plus3"/>
    <property type="match status" value="1"/>
</dbReference>
<evidence type="ECO:0000313" key="7">
    <source>
        <dbReference type="Proteomes" id="UP001153269"/>
    </source>
</evidence>
<dbReference type="Pfam" id="PF03126">
    <property type="entry name" value="Plus-3"/>
    <property type="match status" value="1"/>
</dbReference>
<name>A0A9N7VD97_PLEPL</name>
<dbReference type="Proteomes" id="UP001153269">
    <property type="component" value="Unassembled WGS sequence"/>
</dbReference>
<dbReference type="PANTHER" id="PTHR13115:SF8">
    <property type="entry name" value="RNA POLYMERASE-ASSOCIATED PROTEIN RTF1 HOMOLOG"/>
    <property type="match status" value="1"/>
</dbReference>
<dbReference type="InterPro" id="IPR036128">
    <property type="entry name" value="Plus3-like_sf"/>
</dbReference>
<dbReference type="Gene3D" id="3.90.70.200">
    <property type="entry name" value="Plus-3 domain"/>
    <property type="match status" value="1"/>
</dbReference>
<sequence>MGILPGPLQDPCESEELVRSSTSGAKTALFLFNLRFDDRPNPPFQHLGVDFTREAEKCDTPIIELKRICLSYKRLEKWCHMPFFATTVTGCFVRVDAKASISVQPYCVAEIVSVMETKNVYQLGSNRTNLVLKLRHAGKEQISTPRYVSRQEFTMREFMQWKLKMMAAGTKVPTSEMIASKDKSIKEALDHTFTHGEIDLIVALKKQFRAAPLNVAKRKLQLFDQLSAARSQGDADMVKEIQDELKTLNEETKQLSQVRTTEHGMKITIPPIVMSRKRPAPKAPIEDYHNTAPFTRKKTRPMLITSLKNESVCKAVYAELDLRYDRGFQPENED</sequence>
<dbReference type="PANTHER" id="PTHR13115">
    <property type="entry name" value="RNA POLYMERASE-ASSOCIATED PROTEIN RTF1 HOMOLOG"/>
    <property type="match status" value="1"/>
</dbReference>
<comment type="subcellular location">
    <subcellularLocation>
        <location evidence="1">Nucleus</location>
    </subcellularLocation>
</comment>
<evidence type="ECO:0000259" key="5">
    <source>
        <dbReference type="PROSITE" id="PS51360"/>
    </source>
</evidence>
<feature type="domain" description="Plus3" evidence="5">
    <location>
        <begin position="59"/>
        <end position="190"/>
    </location>
</feature>
<organism evidence="6 7">
    <name type="scientific">Pleuronectes platessa</name>
    <name type="common">European plaice</name>
    <dbReference type="NCBI Taxonomy" id="8262"/>
    <lineage>
        <taxon>Eukaryota</taxon>
        <taxon>Metazoa</taxon>
        <taxon>Chordata</taxon>
        <taxon>Craniata</taxon>
        <taxon>Vertebrata</taxon>
        <taxon>Euteleostomi</taxon>
        <taxon>Actinopterygii</taxon>
        <taxon>Neopterygii</taxon>
        <taxon>Teleostei</taxon>
        <taxon>Neoteleostei</taxon>
        <taxon>Acanthomorphata</taxon>
        <taxon>Carangaria</taxon>
        <taxon>Pleuronectiformes</taxon>
        <taxon>Pleuronectoidei</taxon>
        <taxon>Pleuronectidae</taxon>
        <taxon>Pleuronectes</taxon>
    </lineage>
</organism>
<evidence type="ECO:0000256" key="3">
    <source>
        <dbReference type="ARBA" id="ARBA00023163"/>
    </source>
</evidence>
<dbReference type="SUPFAM" id="SSF159042">
    <property type="entry name" value="Plus3-like"/>
    <property type="match status" value="1"/>
</dbReference>
<keyword evidence="3" id="KW-0804">Transcription</keyword>
<evidence type="ECO:0000256" key="4">
    <source>
        <dbReference type="ARBA" id="ARBA00023242"/>
    </source>
</evidence>
<keyword evidence="7" id="KW-1185">Reference proteome</keyword>